<dbReference type="PROSITE" id="PS51186">
    <property type="entry name" value="GNAT"/>
    <property type="match status" value="1"/>
</dbReference>
<dbReference type="eggNOG" id="COG1247">
    <property type="taxonomic scope" value="Bacteria"/>
</dbReference>
<dbReference type="PANTHER" id="PTHR43072">
    <property type="entry name" value="N-ACETYLTRANSFERASE"/>
    <property type="match status" value="1"/>
</dbReference>
<dbReference type="InterPro" id="IPR016181">
    <property type="entry name" value="Acyl_CoA_acyltransferase"/>
</dbReference>
<sequence length="164" mass="18886">MEYGVREATLEDIPSITKIYNQGIEDRIATLETRPRTEDEMRKWLLERGERYKVLVIEDDAGKVHGWASLNVFNARCCYSGVSDISIYIEREMRGKGLGKVLLGSLIETARKQGFHKMVLSVFKENRIAKGLYRSLGFREVGTYEKHGLLDGKWVDITIMERLL</sequence>
<organism evidence="4 5">
    <name type="scientific">Thermosediminibacter oceani (strain ATCC BAA-1034 / DSM 16646 / JW/IW-1228P)</name>
    <dbReference type="NCBI Taxonomy" id="555079"/>
    <lineage>
        <taxon>Bacteria</taxon>
        <taxon>Bacillati</taxon>
        <taxon>Bacillota</taxon>
        <taxon>Clostridia</taxon>
        <taxon>Thermosediminibacterales</taxon>
        <taxon>Thermosediminibacteraceae</taxon>
        <taxon>Thermosediminibacter</taxon>
    </lineage>
</organism>
<dbReference type="HOGENOM" id="CLU_013985_4_5_9"/>
<keyword evidence="1" id="KW-0808">Transferase</keyword>
<dbReference type="PANTHER" id="PTHR43072:SF23">
    <property type="entry name" value="UPF0039 PROTEIN C11D3.02C"/>
    <property type="match status" value="1"/>
</dbReference>
<evidence type="ECO:0000256" key="1">
    <source>
        <dbReference type="ARBA" id="ARBA00022679"/>
    </source>
</evidence>
<dbReference type="OrthoDB" id="9798006at2"/>
<gene>
    <name evidence="4" type="ordered locus">Toce_0608</name>
</gene>
<keyword evidence="2" id="KW-0012">Acyltransferase</keyword>
<protein>
    <submittedName>
        <fullName evidence="4">GCN5-related N-acetyltransferase</fullName>
    </submittedName>
</protein>
<dbReference type="GO" id="GO:0016747">
    <property type="term" value="F:acyltransferase activity, transferring groups other than amino-acyl groups"/>
    <property type="evidence" value="ECO:0007669"/>
    <property type="project" value="InterPro"/>
</dbReference>
<evidence type="ECO:0000256" key="2">
    <source>
        <dbReference type="ARBA" id="ARBA00023315"/>
    </source>
</evidence>
<feature type="domain" description="N-acetyltransferase" evidence="3">
    <location>
        <begin position="3"/>
        <end position="156"/>
    </location>
</feature>
<dbReference type="Proteomes" id="UP000000272">
    <property type="component" value="Chromosome"/>
</dbReference>
<name>D9S1V4_THEOJ</name>
<dbReference type="RefSeq" id="WP_013275428.1">
    <property type="nucleotide sequence ID" value="NC_014377.1"/>
</dbReference>
<dbReference type="EMBL" id="CP002131">
    <property type="protein sequence ID" value="ADL07381.1"/>
    <property type="molecule type" value="Genomic_DNA"/>
</dbReference>
<dbReference type="CDD" id="cd04301">
    <property type="entry name" value="NAT_SF"/>
    <property type="match status" value="1"/>
</dbReference>
<evidence type="ECO:0000313" key="5">
    <source>
        <dbReference type="Proteomes" id="UP000000272"/>
    </source>
</evidence>
<evidence type="ECO:0000313" key="4">
    <source>
        <dbReference type="EMBL" id="ADL07381.1"/>
    </source>
</evidence>
<proteinExistence type="predicted"/>
<dbReference type="KEGG" id="toc:Toce_0608"/>
<evidence type="ECO:0000259" key="3">
    <source>
        <dbReference type="PROSITE" id="PS51186"/>
    </source>
</evidence>
<keyword evidence="5" id="KW-1185">Reference proteome</keyword>
<dbReference type="SUPFAM" id="SSF55729">
    <property type="entry name" value="Acyl-CoA N-acyltransferases (Nat)"/>
    <property type="match status" value="1"/>
</dbReference>
<dbReference type="STRING" id="555079.Toce_0608"/>
<accession>D9S1V4</accession>
<dbReference type="NCBIfam" id="NF040503">
    <property type="entry name" value="resist_ArsN1a"/>
    <property type="match status" value="1"/>
</dbReference>
<dbReference type="Pfam" id="PF00583">
    <property type="entry name" value="Acetyltransf_1"/>
    <property type="match status" value="1"/>
</dbReference>
<dbReference type="Gene3D" id="3.40.630.30">
    <property type="match status" value="1"/>
</dbReference>
<dbReference type="InterPro" id="IPR000182">
    <property type="entry name" value="GNAT_dom"/>
</dbReference>
<reference evidence="4 5" key="1">
    <citation type="journal article" date="2010" name="Stand. Genomic Sci.">
        <title>Complete genome sequence of Thermosediminibacter oceani type strain (JW/IW-1228P).</title>
        <authorList>
            <person name="Pitluck S."/>
            <person name="Yasawong M."/>
            <person name="Munk C."/>
            <person name="Nolan M."/>
            <person name="Lapidus A."/>
            <person name="Lucas S."/>
            <person name="Glavina Del Rio T."/>
            <person name="Tice H."/>
            <person name="Cheng J.F."/>
            <person name="Bruce D."/>
            <person name="Detter C."/>
            <person name="Tapia R."/>
            <person name="Han C."/>
            <person name="Goodwin L."/>
            <person name="Liolios K."/>
            <person name="Ivanova N."/>
            <person name="Mavromatis K."/>
            <person name="Mikhailova N."/>
            <person name="Pati A."/>
            <person name="Chen A."/>
            <person name="Palaniappan K."/>
            <person name="Land M."/>
            <person name="Hauser L."/>
            <person name="Chang Y.J."/>
            <person name="Jeffries C.D."/>
            <person name="Rohde M."/>
            <person name="Spring S."/>
            <person name="Sikorski J."/>
            <person name="Goker M."/>
            <person name="Woyke T."/>
            <person name="Bristow J."/>
            <person name="Eisen J.A."/>
            <person name="Markowitz V."/>
            <person name="Hugenholtz P."/>
            <person name="Kyrpides N.C."/>
            <person name="Klenk H.P."/>
        </authorList>
    </citation>
    <scope>NUCLEOTIDE SEQUENCE [LARGE SCALE GENOMIC DNA]</scope>
    <source>
        <strain evidence="5">ATCC BAA-1034 / DSM 16646 / JW/IW-1228P</strain>
    </source>
</reference>
<dbReference type="AlphaFoldDB" id="D9S1V4"/>